<evidence type="ECO:0000259" key="9">
    <source>
        <dbReference type="PROSITE" id="PS50067"/>
    </source>
</evidence>
<keyword evidence="3 6" id="KW-0547">Nucleotide-binding</keyword>
<name>A0A7S1KRC3_9EUKA</name>
<organism evidence="10">
    <name type="scientific">Percolomonas cosmopolitus</name>
    <dbReference type="NCBI Taxonomy" id="63605"/>
    <lineage>
        <taxon>Eukaryota</taxon>
        <taxon>Discoba</taxon>
        <taxon>Heterolobosea</taxon>
        <taxon>Tetramitia</taxon>
        <taxon>Eutetramitia</taxon>
        <taxon>Percolomonadidae</taxon>
        <taxon>Percolomonas</taxon>
    </lineage>
</organism>
<dbReference type="GO" id="GO:0007052">
    <property type="term" value="P:mitotic spindle organization"/>
    <property type="evidence" value="ECO:0007669"/>
    <property type="project" value="TreeGrafter"/>
</dbReference>
<protein>
    <recommendedName>
        <fullName evidence="9">Kinesin motor domain-containing protein</fullName>
    </recommendedName>
</protein>
<feature type="compositionally biased region" description="Basic and acidic residues" evidence="8">
    <location>
        <begin position="536"/>
        <end position="550"/>
    </location>
</feature>
<evidence type="ECO:0000256" key="5">
    <source>
        <dbReference type="ARBA" id="ARBA00023054"/>
    </source>
</evidence>
<keyword evidence="2" id="KW-0963">Cytoplasm</keyword>
<dbReference type="Pfam" id="PF00225">
    <property type="entry name" value="Kinesin"/>
    <property type="match status" value="2"/>
</dbReference>
<dbReference type="GO" id="GO:0007018">
    <property type="term" value="P:microtubule-based movement"/>
    <property type="evidence" value="ECO:0007669"/>
    <property type="project" value="InterPro"/>
</dbReference>
<feature type="compositionally biased region" description="Low complexity" evidence="8">
    <location>
        <begin position="656"/>
        <end position="666"/>
    </location>
</feature>
<feature type="compositionally biased region" description="Low complexity" evidence="8">
    <location>
        <begin position="726"/>
        <end position="753"/>
    </location>
</feature>
<feature type="domain" description="Kinesin motor" evidence="9">
    <location>
        <begin position="1"/>
        <end position="451"/>
    </location>
</feature>
<feature type="region of interest" description="Disordered" evidence="8">
    <location>
        <begin position="495"/>
        <end position="563"/>
    </location>
</feature>
<feature type="compositionally biased region" description="Polar residues" evidence="8">
    <location>
        <begin position="511"/>
        <end position="531"/>
    </location>
</feature>
<dbReference type="SUPFAM" id="SSF52540">
    <property type="entry name" value="P-loop containing nucleoside triphosphate hydrolases"/>
    <property type="match status" value="1"/>
</dbReference>
<dbReference type="AlphaFoldDB" id="A0A7S1KRC3"/>
<keyword evidence="4 6" id="KW-0067">ATP-binding</keyword>
<dbReference type="PRINTS" id="PR00380">
    <property type="entry name" value="KINESINHEAVY"/>
</dbReference>
<dbReference type="InterPro" id="IPR001752">
    <property type="entry name" value="Kinesin_motor_dom"/>
</dbReference>
<feature type="coiled-coil region" evidence="7">
    <location>
        <begin position="599"/>
        <end position="633"/>
    </location>
</feature>
<keyword evidence="6" id="KW-0505">Motor protein</keyword>
<dbReference type="PANTHER" id="PTHR47969:SF15">
    <property type="entry name" value="CHROMOSOME-ASSOCIATED KINESIN KIF4A-RELATED"/>
    <property type="match status" value="1"/>
</dbReference>
<feature type="compositionally biased region" description="Low complexity" evidence="8">
    <location>
        <begin position="140"/>
        <end position="161"/>
    </location>
</feature>
<comment type="subcellular location">
    <subcellularLocation>
        <location evidence="1">Cytoplasm</location>
    </subcellularLocation>
</comment>
<dbReference type="SMART" id="SM00129">
    <property type="entry name" value="KISc"/>
    <property type="match status" value="1"/>
</dbReference>
<evidence type="ECO:0000313" key="10">
    <source>
        <dbReference type="EMBL" id="CAD9082795.1"/>
    </source>
</evidence>
<feature type="compositionally biased region" description="Low complexity" evidence="8">
    <location>
        <begin position="381"/>
        <end position="390"/>
    </location>
</feature>
<feature type="region of interest" description="Disordered" evidence="8">
    <location>
        <begin position="381"/>
        <end position="400"/>
    </location>
</feature>
<feature type="compositionally biased region" description="Acidic residues" evidence="8">
    <location>
        <begin position="499"/>
        <end position="509"/>
    </location>
</feature>
<proteinExistence type="inferred from homology"/>
<dbReference type="GO" id="GO:0008017">
    <property type="term" value="F:microtubule binding"/>
    <property type="evidence" value="ECO:0007669"/>
    <property type="project" value="InterPro"/>
</dbReference>
<keyword evidence="5 7" id="KW-0175">Coiled coil</keyword>
<reference evidence="10" key="1">
    <citation type="submission" date="2021-01" db="EMBL/GenBank/DDBJ databases">
        <authorList>
            <person name="Corre E."/>
            <person name="Pelletier E."/>
            <person name="Niang G."/>
            <person name="Scheremetjew M."/>
            <person name="Finn R."/>
            <person name="Kale V."/>
            <person name="Holt S."/>
            <person name="Cochrane G."/>
            <person name="Meng A."/>
            <person name="Brown T."/>
            <person name="Cohen L."/>
        </authorList>
    </citation>
    <scope>NUCLEOTIDE SEQUENCE</scope>
    <source>
        <strain evidence="10">WS</strain>
    </source>
</reference>
<evidence type="ECO:0000256" key="3">
    <source>
        <dbReference type="ARBA" id="ARBA00022741"/>
    </source>
</evidence>
<dbReference type="PANTHER" id="PTHR47969">
    <property type="entry name" value="CHROMOSOME-ASSOCIATED KINESIN KIF4A-RELATED"/>
    <property type="match status" value="1"/>
</dbReference>
<evidence type="ECO:0000256" key="7">
    <source>
        <dbReference type="SAM" id="Coils"/>
    </source>
</evidence>
<dbReference type="EMBL" id="HBGD01007218">
    <property type="protein sequence ID" value="CAD9082795.1"/>
    <property type="molecule type" value="Transcribed_RNA"/>
</dbReference>
<dbReference type="InterPro" id="IPR036961">
    <property type="entry name" value="Kinesin_motor_dom_sf"/>
</dbReference>
<evidence type="ECO:0000256" key="6">
    <source>
        <dbReference type="PROSITE-ProRule" id="PRU00283"/>
    </source>
</evidence>
<feature type="region of interest" description="Disordered" evidence="8">
    <location>
        <begin position="656"/>
        <end position="677"/>
    </location>
</feature>
<feature type="region of interest" description="Disordered" evidence="8">
    <location>
        <begin position="130"/>
        <end position="212"/>
    </location>
</feature>
<dbReference type="GO" id="GO:0005737">
    <property type="term" value="C:cytoplasm"/>
    <property type="evidence" value="ECO:0007669"/>
    <property type="project" value="UniProtKB-SubCell"/>
</dbReference>
<feature type="coiled-coil region" evidence="7">
    <location>
        <begin position="459"/>
        <end position="486"/>
    </location>
</feature>
<comment type="similarity">
    <text evidence="6">Belongs to the TRAFAC class myosin-kinesin ATPase superfamily. Kinesin family.</text>
</comment>
<dbReference type="Gene3D" id="3.40.850.10">
    <property type="entry name" value="Kinesin motor domain"/>
    <property type="match status" value="1"/>
</dbReference>
<dbReference type="PROSITE" id="PS50067">
    <property type="entry name" value="KINESIN_MOTOR_2"/>
    <property type="match status" value="1"/>
</dbReference>
<evidence type="ECO:0000256" key="8">
    <source>
        <dbReference type="SAM" id="MobiDB-lite"/>
    </source>
</evidence>
<gene>
    <name evidence="10" type="ORF">PCOS0759_LOCUS6035</name>
</gene>
<feature type="binding site" evidence="6">
    <location>
        <begin position="102"/>
        <end position="109"/>
    </location>
    <ligand>
        <name>ATP</name>
        <dbReference type="ChEBI" id="CHEBI:30616"/>
    </ligand>
</feature>
<feature type="region of interest" description="Disordered" evidence="8">
    <location>
        <begin position="36"/>
        <end position="58"/>
    </location>
</feature>
<dbReference type="InterPro" id="IPR027417">
    <property type="entry name" value="P-loop_NTPase"/>
</dbReference>
<evidence type="ECO:0000256" key="2">
    <source>
        <dbReference type="ARBA" id="ARBA00022490"/>
    </source>
</evidence>
<dbReference type="GO" id="GO:0003777">
    <property type="term" value="F:microtubule motor activity"/>
    <property type="evidence" value="ECO:0007669"/>
    <property type="project" value="InterPro"/>
</dbReference>
<evidence type="ECO:0000256" key="1">
    <source>
        <dbReference type="ARBA" id="ARBA00004496"/>
    </source>
</evidence>
<evidence type="ECO:0000256" key="4">
    <source>
        <dbReference type="ARBA" id="ARBA00022840"/>
    </source>
</evidence>
<accession>A0A7S1KRC3</accession>
<dbReference type="GO" id="GO:0051231">
    <property type="term" value="P:spindle elongation"/>
    <property type="evidence" value="ECO:0007669"/>
    <property type="project" value="TreeGrafter"/>
</dbReference>
<sequence length="801" mass="88036">MNVIVRNRPLLPHESAHATSKLTHSTNTVSIISQTSTTTTTDDASASTYASSSDPSSTAKTFSFSHVYGSQTQQSDLFYDSILPLLKKTFFEGYDSTVFTYGQTGAGKSYTMVGDEAKWNGSRFIEGSLGGASSTSSRHTAALTAATPSSPVSSGVPQASQNSFSSSGGGVFAPRSTSSASTRSKKSSLHNTAASRSRSSKPLPPNYSPHSSDGIIPRAINWVFDQKLLDDATNSNYSVQISFLQIYEEKIYDLLKYDSSGPPLRLRYAPKKGFFVENLYKVQVHSPQEAYQLLLDGLKNREVASHDMNLNSSRSHSMFTIEVHSDKDSFKAKCHLCDLPGSEKLSLLSSNPSGKLVKESIMINKSLLALGMVIQALSQQTTSSSSGSGSSRKRSQNRHYVPYRSSKLTSLLKSALGGSSYCTLIACVAPSDEYVLENLSTLYYASRATHIKNTPVKRIDPREKLIQSLKDKIEQLEMENTSLRNIVNQLGGSTMLDGLVEDDSDDEESSGQGAQQADSTTSSHNHESSMAASPDAHQETSETSPTKHSDTSTTNGTAVDNEALKKLKQDNKLLGEKLVDSVKLLKQYISLNSQLNQNVREITVDNEAYQLDNDTLQQENLQLREKIEILQSLVVSDENSVKRDKDDRPYSASWAYQQMQQQSSQSTMPNSDRFRKRDEEELLDSIRRRKEVIGDGRQLDIMERAASVYPATGSISNRSASRKRPSVVNTTSSSPTLSSAPRRRSVSSSGSRQSRNKTPSSFPAARRKSSTSSLYNKKGYIPFSHKYQRKIFLEQNSDDDG</sequence>
<dbReference type="GO" id="GO:0005875">
    <property type="term" value="C:microtubule associated complex"/>
    <property type="evidence" value="ECO:0007669"/>
    <property type="project" value="TreeGrafter"/>
</dbReference>
<dbReference type="GO" id="GO:0005524">
    <property type="term" value="F:ATP binding"/>
    <property type="evidence" value="ECO:0007669"/>
    <property type="project" value="UniProtKB-UniRule"/>
</dbReference>
<dbReference type="InterPro" id="IPR027640">
    <property type="entry name" value="Kinesin-like_fam"/>
</dbReference>
<feature type="region of interest" description="Disordered" evidence="8">
    <location>
        <begin position="714"/>
        <end position="779"/>
    </location>
</feature>